<evidence type="ECO:0008006" key="4">
    <source>
        <dbReference type="Google" id="ProtNLM"/>
    </source>
</evidence>
<sequence length="134" mass="14747">MMAEGDPQPGAYRPFVAARSPGGRPREKPGYRVLVHRQYVHLWNELADRVGLTAACQFWDHVSATPGQPPPVGSSTMLRGKHHGPKWAGYSRTIHYEISGAGRIDYQYCSDTREGADGDPHAVVKILTIDLGSH</sequence>
<proteinExistence type="predicted"/>
<accession>A0ABV8DXI2</accession>
<dbReference type="EMBL" id="JBHSAX010000017">
    <property type="protein sequence ID" value="MFC3964232.1"/>
    <property type="molecule type" value="Genomic_DNA"/>
</dbReference>
<comment type="caution">
    <text evidence="2">The sequence shown here is derived from an EMBL/GenBank/DDBJ whole genome shotgun (WGS) entry which is preliminary data.</text>
</comment>
<evidence type="ECO:0000313" key="2">
    <source>
        <dbReference type="EMBL" id="MFC3964232.1"/>
    </source>
</evidence>
<evidence type="ECO:0000313" key="3">
    <source>
        <dbReference type="Proteomes" id="UP001595696"/>
    </source>
</evidence>
<evidence type="ECO:0000256" key="1">
    <source>
        <dbReference type="SAM" id="MobiDB-lite"/>
    </source>
</evidence>
<gene>
    <name evidence="2" type="ORF">ACFO0B_19780</name>
</gene>
<dbReference type="RefSeq" id="WP_378614004.1">
    <property type="nucleotide sequence ID" value="NZ_JBHSAX010000017.1"/>
</dbReference>
<keyword evidence="3" id="KW-1185">Reference proteome</keyword>
<dbReference type="Proteomes" id="UP001595696">
    <property type="component" value="Unassembled WGS sequence"/>
</dbReference>
<reference evidence="3" key="1">
    <citation type="journal article" date="2019" name="Int. J. Syst. Evol. Microbiol.">
        <title>The Global Catalogue of Microorganisms (GCM) 10K type strain sequencing project: providing services to taxonomists for standard genome sequencing and annotation.</title>
        <authorList>
            <consortium name="The Broad Institute Genomics Platform"/>
            <consortium name="The Broad Institute Genome Sequencing Center for Infectious Disease"/>
            <person name="Wu L."/>
            <person name="Ma J."/>
        </authorList>
    </citation>
    <scope>NUCLEOTIDE SEQUENCE [LARGE SCALE GENOMIC DNA]</scope>
    <source>
        <strain evidence="3">CGMCC 4.7330</strain>
    </source>
</reference>
<organism evidence="2 3">
    <name type="scientific">Nocardia jiangsuensis</name>
    <dbReference type="NCBI Taxonomy" id="1691563"/>
    <lineage>
        <taxon>Bacteria</taxon>
        <taxon>Bacillati</taxon>
        <taxon>Actinomycetota</taxon>
        <taxon>Actinomycetes</taxon>
        <taxon>Mycobacteriales</taxon>
        <taxon>Nocardiaceae</taxon>
        <taxon>Nocardia</taxon>
    </lineage>
</organism>
<name>A0ABV8DXI2_9NOCA</name>
<feature type="region of interest" description="Disordered" evidence="1">
    <location>
        <begin position="1"/>
        <end position="29"/>
    </location>
</feature>
<protein>
    <recommendedName>
        <fullName evidence="4">MmyB-like transcription regulator ligand binding domain-containing protein</fullName>
    </recommendedName>
</protein>